<dbReference type="InterPro" id="IPR000742">
    <property type="entry name" value="EGF"/>
</dbReference>
<evidence type="ECO:0000313" key="4">
    <source>
        <dbReference type="EMBL" id="KAL3390285.1"/>
    </source>
</evidence>
<comment type="caution">
    <text evidence="4">The sequence shown here is derived from an EMBL/GenBank/DDBJ whole genome shotgun (WGS) entry which is preliminary data.</text>
</comment>
<comment type="caution">
    <text evidence="1">Lacks conserved residue(s) required for the propagation of feature annotation.</text>
</comment>
<accession>A0ABD2WC77</accession>
<keyword evidence="1" id="KW-1015">Disulfide bond</keyword>
<keyword evidence="1" id="KW-0245">EGF-like domain</keyword>
<proteinExistence type="predicted"/>
<sequence>MRGPILLLLLVVTVLQIEACEVEKMGNGCRITSGQCACGYGCKSEYRYATLEECKLALNGRRRNACHSQTRCLHGGTCLQITANPEYKCLCEGTGYFGYRCEKACPGRDNPNYKGPFPLECVVI</sequence>
<name>A0ABD2WC77_9HYME</name>
<gene>
    <name evidence="4" type="ORF">TKK_014823</name>
</gene>
<keyword evidence="5" id="KW-1185">Reference proteome</keyword>
<keyword evidence="2" id="KW-0732">Signal</keyword>
<evidence type="ECO:0000256" key="1">
    <source>
        <dbReference type="PROSITE-ProRule" id="PRU00076"/>
    </source>
</evidence>
<evidence type="ECO:0000259" key="3">
    <source>
        <dbReference type="PROSITE" id="PS50026"/>
    </source>
</evidence>
<dbReference type="AlphaFoldDB" id="A0ABD2WC77"/>
<dbReference type="Proteomes" id="UP001627154">
    <property type="component" value="Unassembled WGS sequence"/>
</dbReference>
<dbReference type="Gene3D" id="2.10.25.10">
    <property type="entry name" value="Laminin"/>
    <property type="match status" value="1"/>
</dbReference>
<dbReference type="PROSITE" id="PS50026">
    <property type="entry name" value="EGF_3"/>
    <property type="match status" value="1"/>
</dbReference>
<evidence type="ECO:0000313" key="5">
    <source>
        <dbReference type="Proteomes" id="UP001627154"/>
    </source>
</evidence>
<protein>
    <recommendedName>
        <fullName evidence="3">EGF-like domain-containing protein</fullName>
    </recommendedName>
</protein>
<dbReference type="EMBL" id="JBJJXI010000120">
    <property type="protein sequence ID" value="KAL3390285.1"/>
    <property type="molecule type" value="Genomic_DNA"/>
</dbReference>
<dbReference type="Pfam" id="PF00008">
    <property type="entry name" value="EGF"/>
    <property type="match status" value="1"/>
</dbReference>
<organism evidence="4 5">
    <name type="scientific">Trichogramma kaykai</name>
    <dbReference type="NCBI Taxonomy" id="54128"/>
    <lineage>
        <taxon>Eukaryota</taxon>
        <taxon>Metazoa</taxon>
        <taxon>Ecdysozoa</taxon>
        <taxon>Arthropoda</taxon>
        <taxon>Hexapoda</taxon>
        <taxon>Insecta</taxon>
        <taxon>Pterygota</taxon>
        <taxon>Neoptera</taxon>
        <taxon>Endopterygota</taxon>
        <taxon>Hymenoptera</taxon>
        <taxon>Apocrita</taxon>
        <taxon>Proctotrupomorpha</taxon>
        <taxon>Chalcidoidea</taxon>
        <taxon>Trichogrammatidae</taxon>
        <taxon>Trichogramma</taxon>
    </lineage>
</organism>
<feature type="disulfide bond" evidence="1">
    <location>
        <begin position="72"/>
        <end position="89"/>
    </location>
</feature>
<evidence type="ECO:0000256" key="2">
    <source>
        <dbReference type="SAM" id="SignalP"/>
    </source>
</evidence>
<feature type="signal peptide" evidence="2">
    <location>
        <begin position="1"/>
        <end position="19"/>
    </location>
</feature>
<reference evidence="4 5" key="1">
    <citation type="journal article" date="2024" name="bioRxiv">
        <title>A reference genome for Trichogramma kaykai: A tiny desert-dwelling parasitoid wasp with competing sex-ratio distorters.</title>
        <authorList>
            <person name="Culotta J."/>
            <person name="Lindsey A.R."/>
        </authorList>
    </citation>
    <scope>NUCLEOTIDE SEQUENCE [LARGE SCALE GENOMIC DNA]</scope>
    <source>
        <strain evidence="4 5">KSX58</strain>
    </source>
</reference>
<feature type="chain" id="PRO_5044741624" description="EGF-like domain-containing protein" evidence="2">
    <location>
        <begin position="20"/>
        <end position="124"/>
    </location>
</feature>
<dbReference type="SUPFAM" id="SSF57196">
    <property type="entry name" value="EGF/Laminin"/>
    <property type="match status" value="1"/>
</dbReference>
<feature type="domain" description="EGF-like" evidence="3">
    <location>
        <begin position="62"/>
        <end position="102"/>
    </location>
</feature>